<dbReference type="Gene3D" id="3.40.50.720">
    <property type="entry name" value="NAD(P)-binding Rossmann-like Domain"/>
    <property type="match status" value="1"/>
</dbReference>
<evidence type="ECO:0000256" key="2">
    <source>
        <dbReference type="ARBA" id="ARBA00023002"/>
    </source>
</evidence>
<dbReference type="InterPro" id="IPR002347">
    <property type="entry name" value="SDR_fam"/>
</dbReference>
<gene>
    <name evidence="3" type="ORF">EUA94_15440</name>
</gene>
<protein>
    <submittedName>
        <fullName evidence="3">SDR family oxidoreductase</fullName>
    </submittedName>
</protein>
<dbReference type="PANTHER" id="PTHR43669:SF3">
    <property type="entry name" value="ALCOHOL DEHYDROGENASE, PUTATIVE (AFU_ORTHOLOGUE AFUA_3G03445)-RELATED"/>
    <property type="match status" value="1"/>
</dbReference>
<keyword evidence="2" id="KW-0560">Oxidoreductase</keyword>
<dbReference type="AlphaFoldDB" id="A0A4Q2SNR9"/>
<dbReference type="OrthoDB" id="7064009at2"/>
<dbReference type="InterPro" id="IPR036291">
    <property type="entry name" value="NAD(P)-bd_dom_sf"/>
</dbReference>
<dbReference type="CDD" id="cd05233">
    <property type="entry name" value="SDR_c"/>
    <property type="match status" value="1"/>
</dbReference>
<dbReference type="FunFam" id="3.40.50.720:FF:000084">
    <property type="entry name" value="Short-chain dehydrogenase reductase"/>
    <property type="match status" value="1"/>
</dbReference>
<dbReference type="RefSeq" id="WP_129427775.1">
    <property type="nucleotide sequence ID" value="NZ_SDWV01000016.1"/>
</dbReference>
<comment type="similarity">
    <text evidence="1">Belongs to the short-chain dehydrogenases/reductases (SDR) family.</text>
</comment>
<dbReference type="EMBL" id="SDWV01000016">
    <property type="protein sequence ID" value="RYC07272.1"/>
    <property type="molecule type" value="Genomic_DNA"/>
</dbReference>
<proteinExistence type="inferred from homology"/>
<dbReference type="InterPro" id="IPR020904">
    <property type="entry name" value="Sc_DH/Rdtase_CS"/>
</dbReference>
<sequence>MTRSKRLLITGAATGIGAAGARLLADQGWELALLDRNAEALGQLASELQAVAYVVDVTDTVGYPHALRRAINELGGLDAAWSNVGMQTNGTVEQASLDEFDRSWEVNVRSHVILGQVAIPELRSNGGGVLLVTASNAGLQTESRMAAYSTTKAAAVQLVRLMARDHARDQIRVNALCPGFVDTPFNAPVWETYGGREAFLREVGEVVPLGRMSSAQEVALHVRFLLSDDASFLTGQAFAADGGELVS</sequence>
<dbReference type="PRINTS" id="PR00081">
    <property type="entry name" value="GDHRDH"/>
</dbReference>
<reference evidence="3 4" key="1">
    <citation type="submission" date="2019-01" db="EMBL/GenBank/DDBJ databases">
        <title>Novel species of Nocardioides.</title>
        <authorList>
            <person name="Liu Q."/>
            <person name="X Y.-H."/>
        </authorList>
    </citation>
    <scope>NUCLEOTIDE SEQUENCE [LARGE SCALE GENOMIC DNA]</scope>
    <source>
        <strain evidence="3 4">HLT2-9</strain>
    </source>
</reference>
<comment type="caution">
    <text evidence="3">The sequence shown here is derived from an EMBL/GenBank/DDBJ whole genome shotgun (WGS) entry which is preliminary data.</text>
</comment>
<dbReference type="SUPFAM" id="SSF51735">
    <property type="entry name" value="NAD(P)-binding Rossmann-fold domains"/>
    <property type="match status" value="1"/>
</dbReference>
<evidence type="ECO:0000256" key="1">
    <source>
        <dbReference type="ARBA" id="ARBA00006484"/>
    </source>
</evidence>
<accession>A0A4Q2SNR9</accession>
<evidence type="ECO:0000313" key="4">
    <source>
        <dbReference type="Proteomes" id="UP000291101"/>
    </source>
</evidence>
<evidence type="ECO:0000313" key="3">
    <source>
        <dbReference type="EMBL" id="RYC07272.1"/>
    </source>
</evidence>
<name>A0A4Q2SNR9_9ACTN</name>
<organism evidence="3 4">
    <name type="scientific">Nocardioides zhouii</name>
    <dbReference type="NCBI Taxonomy" id="1168729"/>
    <lineage>
        <taxon>Bacteria</taxon>
        <taxon>Bacillati</taxon>
        <taxon>Actinomycetota</taxon>
        <taxon>Actinomycetes</taxon>
        <taxon>Propionibacteriales</taxon>
        <taxon>Nocardioidaceae</taxon>
        <taxon>Nocardioides</taxon>
    </lineage>
</organism>
<keyword evidence="4" id="KW-1185">Reference proteome</keyword>
<dbReference type="GO" id="GO:0016491">
    <property type="term" value="F:oxidoreductase activity"/>
    <property type="evidence" value="ECO:0007669"/>
    <property type="project" value="UniProtKB-KW"/>
</dbReference>
<dbReference type="Pfam" id="PF13561">
    <property type="entry name" value="adh_short_C2"/>
    <property type="match status" value="1"/>
</dbReference>
<dbReference type="PROSITE" id="PS00061">
    <property type="entry name" value="ADH_SHORT"/>
    <property type="match status" value="1"/>
</dbReference>
<dbReference type="PANTHER" id="PTHR43669">
    <property type="entry name" value="5-KETO-D-GLUCONATE 5-REDUCTASE"/>
    <property type="match status" value="1"/>
</dbReference>
<dbReference type="Proteomes" id="UP000291101">
    <property type="component" value="Unassembled WGS sequence"/>
</dbReference>